<keyword evidence="7" id="KW-1185">Reference proteome</keyword>
<accession>A0A9P6J278</accession>
<organism evidence="6 7">
    <name type="scientific">Mortierella alpina</name>
    <name type="common">Oleaginous fungus</name>
    <name type="synonym">Mortierella renispora</name>
    <dbReference type="NCBI Taxonomy" id="64518"/>
    <lineage>
        <taxon>Eukaryota</taxon>
        <taxon>Fungi</taxon>
        <taxon>Fungi incertae sedis</taxon>
        <taxon>Mucoromycota</taxon>
        <taxon>Mortierellomycotina</taxon>
        <taxon>Mortierellomycetes</taxon>
        <taxon>Mortierellales</taxon>
        <taxon>Mortierellaceae</taxon>
        <taxon>Mortierella</taxon>
    </lineage>
</organism>
<dbReference type="OrthoDB" id="655030at2759"/>
<feature type="domain" description="FAD-binding" evidence="5">
    <location>
        <begin position="12"/>
        <end position="178"/>
    </location>
</feature>
<evidence type="ECO:0000259" key="5">
    <source>
        <dbReference type="Pfam" id="PF01494"/>
    </source>
</evidence>
<gene>
    <name evidence="6" type="ORF">BGZ70_009043</name>
</gene>
<dbReference type="InterPro" id="IPR050562">
    <property type="entry name" value="FAD_mOase_fung"/>
</dbReference>
<proteinExistence type="inferred from homology"/>
<evidence type="ECO:0000313" key="7">
    <source>
        <dbReference type="Proteomes" id="UP000738359"/>
    </source>
</evidence>
<evidence type="ECO:0000256" key="1">
    <source>
        <dbReference type="ARBA" id="ARBA00007992"/>
    </source>
</evidence>
<name>A0A9P6J278_MORAP</name>
<keyword evidence="3" id="KW-0274">FAD</keyword>
<evidence type="ECO:0000313" key="6">
    <source>
        <dbReference type="EMBL" id="KAF9958946.1"/>
    </source>
</evidence>
<dbReference type="Gene3D" id="3.50.50.60">
    <property type="entry name" value="FAD/NAD(P)-binding domain"/>
    <property type="match status" value="1"/>
</dbReference>
<dbReference type="Pfam" id="PF01494">
    <property type="entry name" value="FAD_binding_3"/>
    <property type="match status" value="2"/>
</dbReference>
<dbReference type="GO" id="GO:0071949">
    <property type="term" value="F:FAD binding"/>
    <property type="evidence" value="ECO:0007669"/>
    <property type="project" value="InterPro"/>
</dbReference>
<protein>
    <recommendedName>
        <fullName evidence="5">FAD-binding domain-containing protein</fullName>
    </recommendedName>
</protein>
<dbReference type="InterPro" id="IPR002938">
    <property type="entry name" value="FAD-bd"/>
</dbReference>
<reference evidence="6" key="1">
    <citation type="journal article" date="2020" name="Fungal Divers.">
        <title>Resolving the Mortierellaceae phylogeny through synthesis of multi-gene phylogenetics and phylogenomics.</title>
        <authorList>
            <person name="Vandepol N."/>
            <person name="Liber J."/>
            <person name="Desiro A."/>
            <person name="Na H."/>
            <person name="Kennedy M."/>
            <person name="Barry K."/>
            <person name="Grigoriev I.V."/>
            <person name="Miller A.N."/>
            <person name="O'Donnell K."/>
            <person name="Stajich J.E."/>
            <person name="Bonito G."/>
        </authorList>
    </citation>
    <scope>NUCLEOTIDE SEQUENCE</scope>
    <source>
        <strain evidence="6">CK1249</strain>
    </source>
</reference>
<evidence type="ECO:0000256" key="2">
    <source>
        <dbReference type="ARBA" id="ARBA00022630"/>
    </source>
</evidence>
<evidence type="ECO:0000256" key="4">
    <source>
        <dbReference type="ARBA" id="ARBA00023002"/>
    </source>
</evidence>
<comment type="caution">
    <text evidence="6">The sequence shown here is derived from an EMBL/GenBank/DDBJ whole genome shotgun (WGS) entry which is preliminary data.</text>
</comment>
<dbReference type="PANTHER" id="PTHR47356">
    <property type="entry name" value="FAD-DEPENDENT MONOOXYGENASE ASQG-RELATED"/>
    <property type="match status" value="1"/>
</dbReference>
<dbReference type="PRINTS" id="PR00420">
    <property type="entry name" value="RNGMNOXGNASE"/>
</dbReference>
<comment type="similarity">
    <text evidence="1">Belongs to the paxM FAD-dependent monooxygenase family.</text>
</comment>
<dbReference type="PANTHER" id="PTHR47356:SF2">
    <property type="entry name" value="FAD-BINDING DOMAIN-CONTAINING PROTEIN-RELATED"/>
    <property type="match status" value="1"/>
</dbReference>
<dbReference type="Proteomes" id="UP000738359">
    <property type="component" value="Unassembled WGS sequence"/>
</dbReference>
<evidence type="ECO:0000256" key="3">
    <source>
        <dbReference type="ARBA" id="ARBA00022827"/>
    </source>
</evidence>
<keyword evidence="4" id="KW-0560">Oxidoreductase</keyword>
<dbReference type="GO" id="GO:0004497">
    <property type="term" value="F:monooxygenase activity"/>
    <property type="evidence" value="ECO:0007669"/>
    <property type="project" value="InterPro"/>
</dbReference>
<dbReference type="SUPFAM" id="SSF51905">
    <property type="entry name" value="FAD/NAD(P)-binding domain"/>
    <property type="match status" value="1"/>
</dbReference>
<feature type="domain" description="FAD-binding" evidence="5">
    <location>
        <begin position="301"/>
        <end position="384"/>
    </location>
</feature>
<sequence length="474" mass="52709">MSVHHHIHPEGVKIIIVGAGICGLMTAIQLERAGMDYVVFEKAKECLPLGSALSLTPACSYIFDQLGMLEDIQSVSLPCQKIDYVRDDLSKVGTMDAGNNKERYGYNGILITRPAFYDILLSRVPAHKIHWGKRILNFEQNQYGVMIRVADNSTHHADILIGADGAYSAVRQTLYKSMLKKGLTVPKSDLAPLHFNSNCVIGVTDVLSEEEFPVLKDRTGDFHVIIGKERSIQVYLFTFAESRIGWQICGKMENPEDHDEQNFRFSDWGPVAADDLCDQVRHYQCPFGGTLGDLMDRTPKERLSKVMLEDKYFHTWWHLRTVLMGDACHKHLPFGGQGANQAILDSVHLVNQLYAIPSGSLEDVAKSFKAYHANRSPNARDVYKSTGMVANILGSRGLGSDTLRSLTLSKTPKWLNEMGMDGMNSERPVLCFLPPPNVHPTVKGKPQAVPVHYKQLLKVKGIRGASSIFSLASA</sequence>
<dbReference type="InterPro" id="IPR036188">
    <property type="entry name" value="FAD/NAD-bd_sf"/>
</dbReference>
<dbReference type="AlphaFoldDB" id="A0A9P6J278"/>
<dbReference type="EMBL" id="JAAAHY010000700">
    <property type="protein sequence ID" value="KAF9958946.1"/>
    <property type="molecule type" value="Genomic_DNA"/>
</dbReference>
<keyword evidence="2" id="KW-0285">Flavoprotein</keyword>